<keyword evidence="4" id="KW-0812">Transmembrane</keyword>
<comment type="subcellular location">
    <subcellularLocation>
        <location evidence="1">Cell outer membrane</location>
        <topology evidence="1">Multi-pass membrane protein</topology>
    </subcellularLocation>
</comment>
<reference evidence="9 10" key="1">
    <citation type="submission" date="2018-06" db="EMBL/GenBank/DDBJ databases">
        <title>Pedobacter endophyticus sp. nov., an endophytic bacterium isolated from a leaf of Triticum aestivum.</title>
        <authorList>
            <person name="Zhang L."/>
        </authorList>
    </citation>
    <scope>NUCLEOTIDE SEQUENCE [LARGE SCALE GENOMIC DNA]</scope>
    <source>
        <strain evidence="9 10">CM134L-2</strain>
    </source>
</reference>
<dbReference type="AlphaFoldDB" id="A0A3S4RSY6"/>
<evidence type="ECO:0000256" key="3">
    <source>
        <dbReference type="ARBA" id="ARBA00022452"/>
    </source>
</evidence>
<proteinExistence type="inferred from homology"/>
<accession>A0A3S4RSY6</accession>
<dbReference type="Gene3D" id="2.40.160.60">
    <property type="entry name" value="Outer membrane protein transport protein (OMPP1/FadL/TodX)"/>
    <property type="match status" value="1"/>
</dbReference>
<evidence type="ECO:0000256" key="8">
    <source>
        <dbReference type="SAM" id="SignalP"/>
    </source>
</evidence>
<dbReference type="InterPro" id="IPR005017">
    <property type="entry name" value="OMPP1/FadL/TodX"/>
</dbReference>
<evidence type="ECO:0008006" key="11">
    <source>
        <dbReference type="Google" id="ProtNLM"/>
    </source>
</evidence>
<protein>
    <recommendedName>
        <fullName evidence="11">Aromatic hydrocarbon degradation protein</fullName>
    </recommendedName>
</protein>
<dbReference type="SUPFAM" id="SSF56935">
    <property type="entry name" value="Porins"/>
    <property type="match status" value="1"/>
</dbReference>
<feature type="chain" id="PRO_5018631238" description="Aromatic hydrocarbon degradation protein" evidence="8">
    <location>
        <begin position="21"/>
        <end position="461"/>
    </location>
</feature>
<evidence type="ECO:0000256" key="5">
    <source>
        <dbReference type="ARBA" id="ARBA00022729"/>
    </source>
</evidence>
<dbReference type="RefSeq" id="WP_113645778.1">
    <property type="nucleotide sequence ID" value="NZ_QMHN01000001.1"/>
</dbReference>
<keyword evidence="6" id="KW-0472">Membrane</keyword>
<name>A0A3S4RSY6_9SPHI</name>
<evidence type="ECO:0000256" key="1">
    <source>
        <dbReference type="ARBA" id="ARBA00004571"/>
    </source>
</evidence>
<keyword evidence="5 8" id="KW-0732">Signal</keyword>
<dbReference type="OrthoDB" id="9765571at2"/>
<comment type="similarity">
    <text evidence="2">Belongs to the OmpP1/FadL family.</text>
</comment>
<keyword evidence="7" id="KW-0998">Cell outer membrane</keyword>
<comment type="caution">
    <text evidence="9">The sequence shown here is derived from an EMBL/GenBank/DDBJ whole genome shotgun (WGS) entry which is preliminary data.</text>
</comment>
<dbReference type="Proteomes" id="UP000284120">
    <property type="component" value="Unassembled WGS sequence"/>
</dbReference>
<dbReference type="GO" id="GO:0009279">
    <property type="term" value="C:cell outer membrane"/>
    <property type="evidence" value="ECO:0007669"/>
    <property type="project" value="UniProtKB-SubCell"/>
</dbReference>
<feature type="signal peptide" evidence="8">
    <location>
        <begin position="1"/>
        <end position="20"/>
    </location>
</feature>
<keyword evidence="10" id="KW-1185">Reference proteome</keyword>
<dbReference type="EMBL" id="SAYW01000001">
    <property type="protein sequence ID" value="RWU10285.1"/>
    <property type="molecule type" value="Genomic_DNA"/>
</dbReference>
<evidence type="ECO:0000256" key="2">
    <source>
        <dbReference type="ARBA" id="ARBA00008163"/>
    </source>
</evidence>
<evidence type="ECO:0000313" key="10">
    <source>
        <dbReference type="Proteomes" id="UP000284120"/>
    </source>
</evidence>
<sequence length="461" mass="50075">MKKIFSLLVVAAATANYVHAQTTTPQPITFPTYAGDGLRFSQTNYGSSARFKGMGNAQIGVGGDISSLGGNPAGLGLFTRSEFVLTPEFNGTNIKADYLNNNTSTNKSQVNLNQIGVVFHMPTYRSKGQDTQTGVISASIGLGYNRNNDYGLESNFSGTNNTSSVYNMFYEENAGTLGNTQQVNVLRSGSVSEFSIAGAINISNQIYIGANLGLVSINMNNDSHLYESGNLANSTTYAVDYYQNQEVKGSGVNGRIGVIFRPVSEFRIGMNLQTPTWFNIDDRSAGSSSDKAVLDEEIYDFSYDLRTPFKGSLGASYVIGGRALISADVDFIDYSSMRFSSVDGVGIGEINNANNDVKALYKSAVNYRVGAEVKVTDLVSLRGGYGINGTAYKDDSKNQFQSKFYSGGIGYRNKNYSIDLAYQRVETNSTFSPYLLQDFNEPVAQAKNNKNNVFLTFGVRF</sequence>
<organism evidence="9 10">
    <name type="scientific">Pedobacter chitinilyticus</name>
    <dbReference type="NCBI Taxonomy" id="2233776"/>
    <lineage>
        <taxon>Bacteria</taxon>
        <taxon>Pseudomonadati</taxon>
        <taxon>Bacteroidota</taxon>
        <taxon>Sphingobacteriia</taxon>
        <taxon>Sphingobacteriales</taxon>
        <taxon>Sphingobacteriaceae</taxon>
        <taxon>Pedobacter</taxon>
    </lineage>
</organism>
<evidence type="ECO:0000256" key="4">
    <source>
        <dbReference type="ARBA" id="ARBA00022692"/>
    </source>
</evidence>
<gene>
    <name evidence="9" type="ORF">DPV69_02775</name>
</gene>
<evidence type="ECO:0000313" key="9">
    <source>
        <dbReference type="EMBL" id="RWU10285.1"/>
    </source>
</evidence>
<keyword evidence="3" id="KW-1134">Transmembrane beta strand</keyword>
<evidence type="ECO:0000256" key="7">
    <source>
        <dbReference type="ARBA" id="ARBA00023237"/>
    </source>
</evidence>
<dbReference type="Pfam" id="PF03349">
    <property type="entry name" value="Toluene_X"/>
    <property type="match status" value="1"/>
</dbReference>
<evidence type="ECO:0000256" key="6">
    <source>
        <dbReference type="ARBA" id="ARBA00023136"/>
    </source>
</evidence>